<feature type="region of interest" description="Disordered" evidence="1">
    <location>
        <begin position="1"/>
        <end position="24"/>
    </location>
</feature>
<reference evidence="3" key="1">
    <citation type="journal article" date="2018" name="DNA Res.">
        <title>Multiple hybrid de novo genome assembly of finger millet, an orphan allotetraploid crop.</title>
        <authorList>
            <person name="Hatakeyama M."/>
            <person name="Aluri S."/>
            <person name="Balachadran M.T."/>
            <person name="Sivarajan S.R."/>
            <person name="Patrignani A."/>
            <person name="Gruter S."/>
            <person name="Poveda L."/>
            <person name="Shimizu-Inatsugi R."/>
            <person name="Baeten J."/>
            <person name="Francoijs K.J."/>
            <person name="Nataraja K.N."/>
            <person name="Reddy Y.A.N."/>
            <person name="Phadnis S."/>
            <person name="Ravikumar R.L."/>
            <person name="Schlapbach R."/>
            <person name="Sreeman S.M."/>
            <person name="Shimizu K.K."/>
        </authorList>
    </citation>
    <scope>NUCLEOTIDE SEQUENCE</scope>
</reference>
<keyword evidence="4" id="KW-1185">Reference proteome</keyword>
<evidence type="ECO:0000259" key="2">
    <source>
        <dbReference type="Pfam" id="PF20241"/>
    </source>
</evidence>
<evidence type="ECO:0000313" key="3">
    <source>
        <dbReference type="EMBL" id="GJN01957.1"/>
    </source>
</evidence>
<proteinExistence type="predicted"/>
<protein>
    <recommendedName>
        <fullName evidence="2">DUF6598 domain-containing protein</fullName>
    </recommendedName>
</protein>
<organism evidence="3 4">
    <name type="scientific">Eleusine coracana subsp. coracana</name>
    <dbReference type="NCBI Taxonomy" id="191504"/>
    <lineage>
        <taxon>Eukaryota</taxon>
        <taxon>Viridiplantae</taxon>
        <taxon>Streptophyta</taxon>
        <taxon>Embryophyta</taxon>
        <taxon>Tracheophyta</taxon>
        <taxon>Spermatophyta</taxon>
        <taxon>Magnoliopsida</taxon>
        <taxon>Liliopsida</taxon>
        <taxon>Poales</taxon>
        <taxon>Poaceae</taxon>
        <taxon>PACMAD clade</taxon>
        <taxon>Chloridoideae</taxon>
        <taxon>Cynodonteae</taxon>
        <taxon>Eleusininae</taxon>
        <taxon>Eleusine</taxon>
    </lineage>
</organism>
<name>A0AAV5CVI1_ELECO</name>
<reference evidence="3" key="2">
    <citation type="submission" date="2021-12" db="EMBL/GenBank/DDBJ databases">
        <title>Resequencing data analysis of finger millet.</title>
        <authorList>
            <person name="Hatakeyama M."/>
            <person name="Aluri S."/>
            <person name="Balachadran M.T."/>
            <person name="Sivarajan S.R."/>
            <person name="Poveda L."/>
            <person name="Shimizu-Inatsugi R."/>
            <person name="Schlapbach R."/>
            <person name="Sreeman S.M."/>
            <person name="Shimizu K.K."/>
        </authorList>
    </citation>
    <scope>NUCLEOTIDE SEQUENCE</scope>
</reference>
<gene>
    <name evidence="3" type="primary">ga19262</name>
    <name evidence="3" type="ORF">PR202_ga19262</name>
</gene>
<dbReference type="PANTHER" id="PTHR33065:SF64">
    <property type="entry name" value="OS05G0109100 PROTEIN"/>
    <property type="match status" value="1"/>
</dbReference>
<dbReference type="InterPro" id="IPR046533">
    <property type="entry name" value="DUF6598"/>
</dbReference>
<sequence>MPSAGGCGVSTANGHGSVKGPDHYEEECSDLEPFFFDEAEVVADHERRVRREQEEAQLRVLAAKAHKDVEDAIWDYDPKQGGLHYNRLHHHDFTVFDLNEESPLEPMRYTDKDESLILTGPKRGLLLLDDAYIEVDLKIKGHEGQEDKELSKGILSIRGIASRVLDNCEVESESLASRLSTVEVVYAVVKDAVEATIEIEVLQGEFYGMITACTTSISNCIMLHDSKLDGVMTCNGKKVVQLLRRVVAVCREDKLEVTALAQTGDVECKHTIAFTPDNSGGGKGEMTIGATEILVKVVWSVIYSRS</sequence>
<accession>A0AAV5CVI1</accession>
<dbReference type="Pfam" id="PF20241">
    <property type="entry name" value="DUF6598"/>
    <property type="match status" value="1"/>
</dbReference>
<comment type="caution">
    <text evidence="3">The sequence shown here is derived from an EMBL/GenBank/DDBJ whole genome shotgun (WGS) entry which is preliminary data.</text>
</comment>
<dbReference type="EMBL" id="BQKI01000009">
    <property type="protein sequence ID" value="GJN01957.1"/>
    <property type="molecule type" value="Genomic_DNA"/>
</dbReference>
<dbReference type="Proteomes" id="UP001054889">
    <property type="component" value="Unassembled WGS sequence"/>
</dbReference>
<dbReference type="PANTHER" id="PTHR33065">
    <property type="entry name" value="OS07G0486400 PROTEIN"/>
    <property type="match status" value="1"/>
</dbReference>
<feature type="domain" description="DUF6598" evidence="2">
    <location>
        <begin position="105"/>
        <end position="297"/>
    </location>
</feature>
<evidence type="ECO:0000313" key="4">
    <source>
        <dbReference type="Proteomes" id="UP001054889"/>
    </source>
</evidence>
<evidence type="ECO:0000256" key="1">
    <source>
        <dbReference type="SAM" id="MobiDB-lite"/>
    </source>
</evidence>
<dbReference type="AlphaFoldDB" id="A0AAV5CVI1"/>